<sequence>MRSCQFPHSLPAQGRNRGRPQKTFQKGFWIRHFCNERGDNPRDVTVPAGHQLQRSLNAAFPLHERGNPGFDNHLPDRSVSSSSARLAYLLFCHLWNFVCHVRGVITLV</sequence>
<reference evidence="2 3" key="1">
    <citation type="submission" date="2021-06" db="EMBL/GenBank/DDBJ databases">
        <title>Caerostris extrusa draft genome.</title>
        <authorList>
            <person name="Kono N."/>
            <person name="Arakawa K."/>
        </authorList>
    </citation>
    <scope>NUCLEOTIDE SEQUENCE [LARGE SCALE GENOMIC DNA]</scope>
</reference>
<organism evidence="2 3">
    <name type="scientific">Caerostris extrusa</name>
    <name type="common">Bark spider</name>
    <name type="synonym">Caerostris bankana</name>
    <dbReference type="NCBI Taxonomy" id="172846"/>
    <lineage>
        <taxon>Eukaryota</taxon>
        <taxon>Metazoa</taxon>
        <taxon>Ecdysozoa</taxon>
        <taxon>Arthropoda</taxon>
        <taxon>Chelicerata</taxon>
        <taxon>Arachnida</taxon>
        <taxon>Araneae</taxon>
        <taxon>Araneomorphae</taxon>
        <taxon>Entelegynae</taxon>
        <taxon>Araneoidea</taxon>
        <taxon>Araneidae</taxon>
        <taxon>Caerostris</taxon>
    </lineage>
</organism>
<accession>A0AAV4USD4</accession>
<dbReference type="Proteomes" id="UP001054945">
    <property type="component" value="Unassembled WGS sequence"/>
</dbReference>
<evidence type="ECO:0000256" key="1">
    <source>
        <dbReference type="SAM" id="MobiDB-lite"/>
    </source>
</evidence>
<dbReference type="AlphaFoldDB" id="A0AAV4USD4"/>
<protein>
    <submittedName>
        <fullName evidence="2">Uncharacterized protein</fullName>
    </submittedName>
</protein>
<comment type="caution">
    <text evidence="2">The sequence shown here is derived from an EMBL/GenBank/DDBJ whole genome shotgun (WGS) entry which is preliminary data.</text>
</comment>
<proteinExistence type="predicted"/>
<dbReference type="EMBL" id="BPLR01013358">
    <property type="protein sequence ID" value="GIY60684.1"/>
    <property type="molecule type" value="Genomic_DNA"/>
</dbReference>
<evidence type="ECO:0000313" key="2">
    <source>
        <dbReference type="EMBL" id="GIY60684.1"/>
    </source>
</evidence>
<feature type="region of interest" description="Disordered" evidence="1">
    <location>
        <begin position="1"/>
        <end position="21"/>
    </location>
</feature>
<name>A0AAV4USD4_CAEEX</name>
<gene>
    <name evidence="2" type="ORF">CEXT_33461</name>
</gene>
<keyword evidence="3" id="KW-1185">Reference proteome</keyword>
<evidence type="ECO:0000313" key="3">
    <source>
        <dbReference type="Proteomes" id="UP001054945"/>
    </source>
</evidence>